<proteinExistence type="predicted"/>
<name>A0A348AK90_9FIRM</name>
<reference evidence="2 3" key="1">
    <citation type="journal article" date="2018" name="Int. J. Syst. Evol. Microbiol.">
        <title>Methylomusa anaerophila gen. nov., sp. nov., an anaerobic methanol-utilizing bacterium isolated from a microbial fuel cell.</title>
        <authorList>
            <person name="Amano N."/>
            <person name="Yamamuro A."/>
            <person name="Miyahara M."/>
            <person name="Kouzuma A."/>
            <person name="Abe T."/>
            <person name="Watanabe K."/>
        </authorList>
    </citation>
    <scope>NUCLEOTIDE SEQUENCE [LARGE SCALE GENOMIC DNA]</scope>
    <source>
        <strain evidence="2 3">MMFC1</strain>
    </source>
</reference>
<organism evidence="2 3">
    <name type="scientific">Methylomusa anaerophila</name>
    <dbReference type="NCBI Taxonomy" id="1930071"/>
    <lineage>
        <taxon>Bacteria</taxon>
        <taxon>Bacillati</taxon>
        <taxon>Bacillota</taxon>
        <taxon>Negativicutes</taxon>
        <taxon>Selenomonadales</taxon>
        <taxon>Sporomusaceae</taxon>
        <taxon>Methylomusa</taxon>
    </lineage>
</organism>
<evidence type="ECO:0000313" key="3">
    <source>
        <dbReference type="Proteomes" id="UP000276437"/>
    </source>
</evidence>
<feature type="compositionally biased region" description="Low complexity" evidence="1">
    <location>
        <begin position="34"/>
        <end position="56"/>
    </location>
</feature>
<dbReference type="KEGG" id="mana:MAMMFC1_02172"/>
<dbReference type="EMBL" id="AP018449">
    <property type="protein sequence ID" value="BBB91488.1"/>
    <property type="molecule type" value="Genomic_DNA"/>
</dbReference>
<evidence type="ECO:0000256" key="1">
    <source>
        <dbReference type="SAM" id="MobiDB-lite"/>
    </source>
</evidence>
<feature type="region of interest" description="Disordered" evidence="1">
    <location>
        <begin position="17"/>
        <end position="56"/>
    </location>
</feature>
<dbReference type="RefSeq" id="WP_126308500.1">
    <property type="nucleotide sequence ID" value="NZ_AP018449.1"/>
</dbReference>
<sequence length="631" mass="67589">MNVNNVNNVSIPATANVQPVKAPGETGKGAADTQAAAELESQPAAAPAADSRSGTQAAAAASQVEVAMNELLSRHMAQLAKAIGNRLQLLDSLPPEIKEAVLNVLRQAMSAEETLAQGMAALVKSQNQASRQLMNLAELLTDAALVFARKEMPAGAIALFTRLAESNTSQAQAEQKLAAFAGQLLSGETTAAEFQQSVNELAKSMLGSDAAKAVTSDDQLARFILKQTGGNIPLPLEKLAAKHNLSEVTKLWVVLQANKEEGGDAAIPSPAQNRLLLLANQLLKQDAASMEVKQAVRNLAQELLVPATAKGLAEGDLAGSILHQLGKTVPDIFLRGSEAGNQSAARRFMAILKLSGGLGQQKPEQAVNIGPGITGADSTAIGNTGIVRQSLTNSQAEQTLIKLASQLLHGEMTAAEAKQAVQNMAKQLLGFDLAALTPADESAAKNLLKQTVTTMPQVIDKAVARYNMPEISRAWLLLQSVKLVECQGRLPWELKQAAAAVRELAETFQRPVDFTSERHAGSSVFSFNMPLYFGDGQAYPAYIHIYQQHEKENQAGVRQQAETWLRICLHTDHIGPVDSFYRLYDGHHLDVRVRFNDFDAANEFSHCLADIRKALSASSLELTDLSVRSLE</sequence>
<protein>
    <submittedName>
        <fullName evidence="2">Uncharacterized protein</fullName>
    </submittedName>
</protein>
<gene>
    <name evidence="2" type="ORF">MAMMFC1_02172</name>
</gene>
<dbReference type="AlphaFoldDB" id="A0A348AK90"/>
<dbReference type="OrthoDB" id="1672732at2"/>
<evidence type="ECO:0000313" key="2">
    <source>
        <dbReference type="EMBL" id="BBB91488.1"/>
    </source>
</evidence>
<accession>A0A348AK90</accession>
<keyword evidence="3" id="KW-1185">Reference proteome</keyword>
<dbReference type="Proteomes" id="UP000276437">
    <property type="component" value="Chromosome"/>
</dbReference>